<evidence type="ECO:0000313" key="5">
    <source>
        <dbReference type="Proteomes" id="UP001152795"/>
    </source>
</evidence>
<dbReference type="GO" id="GO:0016020">
    <property type="term" value="C:membrane"/>
    <property type="evidence" value="ECO:0007669"/>
    <property type="project" value="TreeGrafter"/>
</dbReference>
<comment type="function">
    <text evidence="3">Acts as component of the GARP complex that is involved in retrograde transport from early and late endosomes to the trans-Golgi network (TGN).</text>
</comment>
<accession>A0A7D9HV46</accession>
<dbReference type="GO" id="GO:0007041">
    <property type="term" value="P:lysosomal transport"/>
    <property type="evidence" value="ECO:0007669"/>
    <property type="project" value="TreeGrafter"/>
</dbReference>
<dbReference type="GO" id="GO:0006869">
    <property type="term" value="P:lipid transport"/>
    <property type="evidence" value="ECO:0007669"/>
    <property type="project" value="UniProtKB-UniRule"/>
</dbReference>
<dbReference type="PANTHER" id="PTHR15954:SF4">
    <property type="entry name" value="VACUOLAR PROTEIN SORTING-ASSOCIATED PROTEIN 51 HOMOLOG"/>
    <property type="match status" value="1"/>
</dbReference>
<dbReference type="GO" id="GO:0048193">
    <property type="term" value="P:Golgi vesicle transport"/>
    <property type="evidence" value="ECO:0007669"/>
    <property type="project" value="TreeGrafter"/>
</dbReference>
<reference evidence="4" key="1">
    <citation type="submission" date="2020-04" db="EMBL/GenBank/DDBJ databases">
        <authorList>
            <person name="Alioto T."/>
            <person name="Alioto T."/>
            <person name="Gomez Garrido J."/>
        </authorList>
    </citation>
    <scope>NUCLEOTIDE SEQUENCE</scope>
    <source>
        <strain evidence="4">A484AB</strain>
    </source>
</reference>
<name>A0A7D9HV46_PARCT</name>
<keyword evidence="3" id="KW-0813">Transport</keyword>
<dbReference type="EMBL" id="CACRXK020002090">
    <property type="protein sequence ID" value="CAB3992637.1"/>
    <property type="molecule type" value="Genomic_DNA"/>
</dbReference>
<keyword evidence="5" id="KW-1185">Reference proteome</keyword>
<dbReference type="GO" id="GO:0000938">
    <property type="term" value="C:GARP complex"/>
    <property type="evidence" value="ECO:0007669"/>
    <property type="project" value="UniProtKB-UniRule"/>
</dbReference>
<keyword evidence="3" id="KW-0445">Lipid transport</keyword>
<evidence type="ECO:0000256" key="2">
    <source>
        <dbReference type="ARBA" id="ARBA00016122"/>
    </source>
</evidence>
<organism evidence="4 5">
    <name type="scientific">Paramuricea clavata</name>
    <name type="common">Red gorgonian</name>
    <name type="synonym">Violescent sea-whip</name>
    <dbReference type="NCBI Taxonomy" id="317549"/>
    <lineage>
        <taxon>Eukaryota</taxon>
        <taxon>Metazoa</taxon>
        <taxon>Cnidaria</taxon>
        <taxon>Anthozoa</taxon>
        <taxon>Octocorallia</taxon>
        <taxon>Malacalcyonacea</taxon>
        <taxon>Plexauridae</taxon>
        <taxon>Paramuricea</taxon>
    </lineage>
</organism>
<gene>
    <name evidence="4" type="ORF">PACLA_8A081072</name>
</gene>
<dbReference type="AlphaFoldDB" id="A0A7D9HV46"/>
<dbReference type="Proteomes" id="UP001152795">
    <property type="component" value="Unassembled WGS sequence"/>
</dbReference>
<comment type="similarity">
    <text evidence="1 3">Belongs to the VPS51 family.</text>
</comment>
<keyword evidence="3" id="KW-0333">Golgi apparatus</keyword>
<proteinExistence type="inferred from homology"/>
<comment type="subunit">
    <text evidence="3">Component of the Golgi-associated retrograde protein (GARP) complex.</text>
</comment>
<evidence type="ECO:0000256" key="3">
    <source>
        <dbReference type="RuleBase" id="RU368010"/>
    </source>
</evidence>
<sequence length="637" mass="72596">MAMFNLASSKGLRPAAGVLARYYTKARDVLHQYQHMSSFRDIQQDCEVIVKDLRDCLKNHFRDPKSTPKQLTECVDLLLQLKEPPNELCDEYLAHAKERLDENLLELRNQVNLKQDKCGGSHDDDTTTEANVDVANQGIMDILEFTDHGCNNFLSNISLVIASYNELFSNRNFGQEDEQQNLDAIAREKIVKFVLSLMGEYFKIVEDRLELENAHGDDQMLVRSLDRFHRRLQAVEKLMPELGVLRSGGNIITRAAHKRVQFYTQALQRQFAASLTDVRQTLAAPKHQNHEKNQSLAELRSNIHTAIVGHVKTALNNLKSFIGTDITFAVRPYFRGPFCSDDIRQSLVVNHITHVISSAQAFCNNVREKTMHAPPSLILLLSRLCLDFHESTVDYLLSLTDQQFPVDEEMGKGSVVTSAAELTDNAKTASQLLINHFVRIQGLTVSQMIRKSVETRDWLSTIEPRNVRAVMKRVVEDITAIDAEVGSLYEEGSRKAHSSDSSKWTYNQQKNQQRSQWSYTPSTGFDQSLLSNIQKLFSEKIEIFSAVEFSKVSILTGIIKITLKTLLECVRLRIFSKFGLQQVQVDTHYLQLYLWRFVSDEKLVHVMLDEVVNSTVHRCVEPDMMESSVVEVICERG</sequence>
<dbReference type="OrthoDB" id="203678at2759"/>
<keyword evidence="3" id="KW-0653">Protein transport</keyword>
<evidence type="ECO:0000256" key="1">
    <source>
        <dbReference type="ARBA" id="ARBA00006080"/>
    </source>
</evidence>
<dbReference type="InterPro" id="IPR014812">
    <property type="entry name" value="Vps51"/>
</dbReference>
<dbReference type="GO" id="GO:0005829">
    <property type="term" value="C:cytosol"/>
    <property type="evidence" value="ECO:0007669"/>
    <property type="project" value="GOC"/>
</dbReference>
<comment type="caution">
    <text evidence="4">The sequence shown here is derived from an EMBL/GenBank/DDBJ whole genome shotgun (WGS) entry which is preliminary data.</text>
</comment>
<dbReference type="GO" id="GO:0032456">
    <property type="term" value="P:endocytic recycling"/>
    <property type="evidence" value="ECO:0007669"/>
    <property type="project" value="TreeGrafter"/>
</dbReference>
<dbReference type="GO" id="GO:0042147">
    <property type="term" value="P:retrograde transport, endosome to Golgi"/>
    <property type="evidence" value="ECO:0007669"/>
    <property type="project" value="UniProtKB-UniRule"/>
</dbReference>
<dbReference type="GO" id="GO:0007030">
    <property type="term" value="P:Golgi organization"/>
    <property type="evidence" value="ECO:0007669"/>
    <property type="project" value="UniProtKB-UniRule"/>
</dbReference>
<comment type="subcellular location">
    <subcellularLocation>
        <location evidence="3">Golgi apparatus</location>
        <location evidence="3">trans-Golgi network</location>
    </subcellularLocation>
</comment>
<protein>
    <recommendedName>
        <fullName evidence="2 3">Vacuolar protein sorting-associated protein 51 homolog</fullName>
    </recommendedName>
</protein>
<dbReference type="PANTHER" id="PTHR15954">
    <property type="entry name" value="VACUOLAR PROTEIN SORTING-ASSOCIATED PROTEIN 51 HOMOLOG"/>
    <property type="match status" value="1"/>
</dbReference>
<dbReference type="GO" id="GO:1990745">
    <property type="term" value="C:EARP complex"/>
    <property type="evidence" value="ECO:0007669"/>
    <property type="project" value="TreeGrafter"/>
</dbReference>
<evidence type="ECO:0000313" key="4">
    <source>
        <dbReference type="EMBL" id="CAB3992637.1"/>
    </source>
</evidence>
<dbReference type="GO" id="GO:0015031">
    <property type="term" value="P:protein transport"/>
    <property type="evidence" value="ECO:0007669"/>
    <property type="project" value="UniProtKB-UniRule"/>
</dbReference>